<evidence type="ECO:0000256" key="1">
    <source>
        <dbReference type="SAM" id="Coils"/>
    </source>
</evidence>
<organism evidence="2 3">
    <name type="scientific">Desulfofundulus kuznetsovii (strain DSM 6115 / VKM B-1805 / 17)</name>
    <name type="common">Desulfotomaculum kuznetsovii</name>
    <dbReference type="NCBI Taxonomy" id="760568"/>
    <lineage>
        <taxon>Bacteria</taxon>
        <taxon>Bacillati</taxon>
        <taxon>Bacillota</taxon>
        <taxon>Clostridia</taxon>
        <taxon>Eubacteriales</taxon>
        <taxon>Peptococcaceae</taxon>
        <taxon>Desulfofundulus</taxon>
    </lineage>
</organism>
<proteinExistence type="predicted"/>
<accession>A0AAU8PD32</accession>
<dbReference type="Gene3D" id="1.20.5.170">
    <property type="match status" value="1"/>
</dbReference>
<name>A0AAU8PD32_DESK7</name>
<gene>
    <name evidence="2" type="ordered locus">Desku_2494</name>
</gene>
<dbReference type="AlphaFoldDB" id="A0AAU8PD32"/>
<keyword evidence="1" id="KW-0175">Coiled coil</keyword>
<dbReference type="SUPFAM" id="SSF57997">
    <property type="entry name" value="Tropomyosin"/>
    <property type="match status" value="1"/>
</dbReference>
<feature type="coiled-coil region" evidence="1">
    <location>
        <begin position="6"/>
        <end position="33"/>
    </location>
</feature>
<reference evidence="3" key="1">
    <citation type="submission" date="2011-05" db="EMBL/GenBank/DDBJ databases">
        <title>Complete sequence of Desulfotomaculum kuznetsovii DSM 6115.</title>
        <authorList>
            <person name="Lucas S."/>
            <person name="Han J."/>
            <person name="Lapidus A."/>
            <person name="Cheng J.-F."/>
            <person name="Goodwin L."/>
            <person name="Pitluck S."/>
            <person name="Peters L."/>
            <person name="Mikhailova N."/>
            <person name="Lu M."/>
            <person name="Saunders E."/>
            <person name="Han C."/>
            <person name="Tapia R."/>
            <person name="Land M."/>
            <person name="Hauser L."/>
            <person name="Kyrpides N."/>
            <person name="Ivanova N."/>
            <person name="Pagani I."/>
            <person name="Nazina T."/>
            <person name="Ivanova A."/>
            <person name="Parshina S."/>
            <person name="Kuever J."/>
            <person name="Muyzer G."/>
            <person name="Plugge C."/>
            <person name="Stams A."/>
            <person name="Woyke T."/>
        </authorList>
    </citation>
    <scope>NUCLEOTIDE SEQUENCE [LARGE SCALE GENOMIC DNA]</scope>
    <source>
        <strain evidence="3">DSM 6115 / VKM B-1805 / 17</strain>
    </source>
</reference>
<dbReference type="RefSeq" id="WP_013823532.1">
    <property type="nucleotide sequence ID" value="NC_015573.1"/>
</dbReference>
<dbReference type="EMBL" id="CP002770">
    <property type="protein sequence ID" value="AEG16021.1"/>
    <property type="molecule type" value="Genomic_DNA"/>
</dbReference>
<sequence>MSEQLLKEILGELKTLNQRVGNIEQRVGNMEQRIGDLEQGQQELVKRVGDLEQGQQELVRRIGDLEQGQQELSGRMERMEALIENEITDKIRALFDGYNLRGDEIENLRKHLDERLDAIALDINYLVRKTAQQEFVIQELRRAK</sequence>
<protein>
    <submittedName>
        <fullName evidence="2">Uncharacterized protein</fullName>
    </submittedName>
</protein>
<evidence type="ECO:0000313" key="3">
    <source>
        <dbReference type="Proteomes" id="UP000009229"/>
    </source>
</evidence>
<keyword evidence="3" id="KW-1185">Reference proteome</keyword>
<evidence type="ECO:0000313" key="2">
    <source>
        <dbReference type="EMBL" id="AEG16021.1"/>
    </source>
</evidence>
<dbReference type="KEGG" id="dku:Desku_2494"/>
<dbReference type="Proteomes" id="UP000009229">
    <property type="component" value="Chromosome"/>
</dbReference>